<proteinExistence type="predicted"/>
<dbReference type="Proteomes" id="UP000008744">
    <property type="component" value="Unassembled WGS sequence"/>
</dbReference>
<dbReference type="eggNOG" id="ENOG502TFWM">
    <property type="taxonomic scope" value="Eukaryota"/>
</dbReference>
<evidence type="ECO:0000256" key="1">
    <source>
        <dbReference type="SAM" id="MobiDB-lite"/>
    </source>
</evidence>
<feature type="compositionally biased region" description="Basic and acidic residues" evidence="1">
    <location>
        <begin position="64"/>
        <end position="75"/>
    </location>
</feature>
<feature type="region of interest" description="Disordered" evidence="1">
    <location>
        <begin position="153"/>
        <end position="195"/>
    </location>
</feature>
<evidence type="ECO:0000313" key="2">
    <source>
        <dbReference type="EMBL" id="EDW29255.1"/>
    </source>
</evidence>
<keyword evidence="3" id="KW-1185">Reference proteome</keyword>
<dbReference type="KEGG" id="dpe:6588868"/>
<feature type="region of interest" description="Disordered" evidence="1">
    <location>
        <begin position="437"/>
        <end position="490"/>
    </location>
</feature>
<dbReference type="STRING" id="7234.B4G7C2"/>
<feature type="compositionally biased region" description="Basic and acidic residues" evidence="1">
    <location>
        <begin position="340"/>
        <end position="349"/>
    </location>
</feature>
<accession>B4G7C2</accession>
<reference evidence="2 3" key="1">
    <citation type="journal article" date="2007" name="Nature">
        <title>Evolution of genes and genomes on the Drosophila phylogeny.</title>
        <authorList>
            <consortium name="Drosophila 12 Genomes Consortium"/>
            <person name="Clark A.G."/>
            <person name="Eisen M.B."/>
            <person name="Smith D.R."/>
            <person name="Bergman C.M."/>
            <person name="Oliver B."/>
            <person name="Markow T.A."/>
            <person name="Kaufman T.C."/>
            <person name="Kellis M."/>
            <person name="Gelbart W."/>
            <person name="Iyer V.N."/>
            <person name="Pollard D.A."/>
            <person name="Sackton T.B."/>
            <person name="Larracuente A.M."/>
            <person name="Singh N.D."/>
            <person name="Abad J.P."/>
            <person name="Abt D.N."/>
            <person name="Adryan B."/>
            <person name="Aguade M."/>
            <person name="Akashi H."/>
            <person name="Anderson W.W."/>
            <person name="Aquadro C.F."/>
            <person name="Ardell D.H."/>
            <person name="Arguello R."/>
            <person name="Artieri C.G."/>
            <person name="Barbash D.A."/>
            <person name="Barker D."/>
            <person name="Barsanti P."/>
            <person name="Batterham P."/>
            <person name="Batzoglou S."/>
            <person name="Begun D."/>
            <person name="Bhutkar A."/>
            <person name="Blanco E."/>
            <person name="Bosak S.A."/>
            <person name="Bradley R.K."/>
            <person name="Brand A.D."/>
            <person name="Brent M.R."/>
            <person name="Brooks A.N."/>
            <person name="Brown R.H."/>
            <person name="Butlin R.K."/>
            <person name="Caggese C."/>
            <person name="Calvi B.R."/>
            <person name="Bernardo de Carvalho A."/>
            <person name="Caspi A."/>
            <person name="Castrezana S."/>
            <person name="Celniker S.E."/>
            <person name="Chang J.L."/>
            <person name="Chapple C."/>
            <person name="Chatterji S."/>
            <person name="Chinwalla A."/>
            <person name="Civetta A."/>
            <person name="Clifton S.W."/>
            <person name="Comeron J.M."/>
            <person name="Costello J.C."/>
            <person name="Coyne J.A."/>
            <person name="Daub J."/>
            <person name="David R.G."/>
            <person name="Delcher A.L."/>
            <person name="Delehaunty K."/>
            <person name="Do C.B."/>
            <person name="Ebling H."/>
            <person name="Edwards K."/>
            <person name="Eickbush T."/>
            <person name="Evans J.D."/>
            <person name="Filipski A."/>
            <person name="Findeiss S."/>
            <person name="Freyhult E."/>
            <person name="Fulton L."/>
            <person name="Fulton R."/>
            <person name="Garcia A.C."/>
            <person name="Gardiner A."/>
            <person name="Garfield D.A."/>
            <person name="Garvin B.E."/>
            <person name="Gibson G."/>
            <person name="Gilbert D."/>
            <person name="Gnerre S."/>
            <person name="Godfrey J."/>
            <person name="Good R."/>
            <person name="Gotea V."/>
            <person name="Gravely B."/>
            <person name="Greenberg A.J."/>
            <person name="Griffiths-Jones S."/>
            <person name="Gross S."/>
            <person name="Guigo R."/>
            <person name="Gustafson E.A."/>
            <person name="Haerty W."/>
            <person name="Hahn M.W."/>
            <person name="Halligan D.L."/>
            <person name="Halpern A.L."/>
            <person name="Halter G.M."/>
            <person name="Han M.V."/>
            <person name="Heger A."/>
            <person name="Hillier L."/>
            <person name="Hinrichs A.S."/>
            <person name="Holmes I."/>
            <person name="Hoskins R.A."/>
            <person name="Hubisz M.J."/>
            <person name="Hultmark D."/>
            <person name="Huntley M.A."/>
            <person name="Jaffe D.B."/>
            <person name="Jagadeeshan S."/>
            <person name="Jeck W.R."/>
            <person name="Johnson J."/>
            <person name="Jones C.D."/>
            <person name="Jordan W.C."/>
            <person name="Karpen G.H."/>
            <person name="Kataoka E."/>
            <person name="Keightley P.D."/>
            <person name="Kheradpour P."/>
            <person name="Kirkness E.F."/>
            <person name="Koerich L.B."/>
            <person name="Kristiansen K."/>
            <person name="Kudrna D."/>
            <person name="Kulathinal R.J."/>
            <person name="Kumar S."/>
            <person name="Kwok R."/>
            <person name="Lander E."/>
            <person name="Langley C.H."/>
            <person name="Lapoint R."/>
            <person name="Lazzaro B.P."/>
            <person name="Lee S.J."/>
            <person name="Levesque L."/>
            <person name="Li R."/>
            <person name="Lin C.F."/>
            <person name="Lin M.F."/>
            <person name="Lindblad-Toh K."/>
            <person name="Llopart A."/>
            <person name="Long M."/>
            <person name="Low L."/>
            <person name="Lozovsky E."/>
            <person name="Lu J."/>
            <person name="Luo M."/>
            <person name="Machado C.A."/>
            <person name="Makalowski W."/>
            <person name="Marzo M."/>
            <person name="Matsuda M."/>
            <person name="Matzkin L."/>
            <person name="McAllister B."/>
            <person name="McBride C.S."/>
            <person name="McKernan B."/>
            <person name="McKernan K."/>
            <person name="Mendez-Lago M."/>
            <person name="Minx P."/>
            <person name="Mollenhauer M.U."/>
            <person name="Montooth K."/>
            <person name="Mount S.M."/>
            <person name="Mu X."/>
            <person name="Myers E."/>
            <person name="Negre B."/>
            <person name="Newfeld S."/>
            <person name="Nielsen R."/>
            <person name="Noor M.A."/>
            <person name="O'Grady P."/>
            <person name="Pachter L."/>
            <person name="Papaceit M."/>
            <person name="Parisi M.J."/>
            <person name="Parisi M."/>
            <person name="Parts L."/>
            <person name="Pedersen J.S."/>
            <person name="Pesole G."/>
            <person name="Phillippy A.M."/>
            <person name="Ponting C.P."/>
            <person name="Pop M."/>
            <person name="Porcelli D."/>
            <person name="Powell J.R."/>
            <person name="Prohaska S."/>
            <person name="Pruitt K."/>
            <person name="Puig M."/>
            <person name="Quesneville H."/>
            <person name="Ram K.R."/>
            <person name="Rand D."/>
            <person name="Rasmussen M.D."/>
            <person name="Reed L.K."/>
            <person name="Reenan R."/>
            <person name="Reily A."/>
            <person name="Remington K.A."/>
            <person name="Rieger T.T."/>
            <person name="Ritchie M.G."/>
            <person name="Robin C."/>
            <person name="Rogers Y.H."/>
            <person name="Rohde C."/>
            <person name="Rozas J."/>
            <person name="Rubenfield M.J."/>
            <person name="Ruiz A."/>
            <person name="Russo S."/>
            <person name="Salzberg S.L."/>
            <person name="Sanchez-Gracia A."/>
            <person name="Saranga D.J."/>
            <person name="Sato H."/>
            <person name="Schaeffer S.W."/>
            <person name="Schatz M.C."/>
            <person name="Schlenke T."/>
            <person name="Schwartz R."/>
            <person name="Segarra C."/>
            <person name="Singh R.S."/>
            <person name="Sirot L."/>
            <person name="Sirota M."/>
            <person name="Sisneros N.B."/>
            <person name="Smith C.D."/>
            <person name="Smith T.F."/>
            <person name="Spieth J."/>
            <person name="Stage D.E."/>
            <person name="Stark A."/>
            <person name="Stephan W."/>
            <person name="Strausberg R.L."/>
            <person name="Strempel S."/>
            <person name="Sturgill D."/>
            <person name="Sutton G."/>
            <person name="Sutton G.G."/>
            <person name="Tao W."/>
            <person name="Teichmann S."/>
            <person name="Tobari Y.N."/>
            <person name="Tomimura Y."/>
            <person name="Tsolas J.M."/>
            <person name="Valente V.L."/>
            <person name="Venter E."/>
            <person name="Venter J.C."/>
            <person name="Vicario S."/>
            <person name="Vieira F.G."/>
            <person name="Vilella A.J."/>
            <person name="Villasante A."/>
            <person name="Walenz B."/>
            <person name="Wang J."/>
            <person name="Wasserman M."/>
            <person name="Watts T."/>
            <person name="Wilson D."/>
            <person name="Wilson R.K."/>
            <person name="Wing R.A."/>
            <person name="Wolfner M.F."/>
            <person name="Wong A."/>
            <person name="Wong G.K."/>
            <person name="Wu C.I."/>
            <person name="Wu G."/>
            <person name="Yamamoto D."/>
            <person name="Yang H.P."/>
            <person name="Yang S.P."/>
            <person name="Yorke J.A."/>
            <person name="Yoshida K."/>
            <person name="Zdobnov E."/>
            <person name="Zhang P."/>
            <person name="Zhang Y."/>
            <person name="Zimin A.V."/>
            <person name="Baldwin J."/>
            <person name="Abdouelleil A."/>
            <person name="Abdulkadir J."/>
            <person name="Abebe A."/>
            <person name="Abera B."/>
            <person name="Abreu J."/>
            <person name="Acer S.C."/>
            <person name="Aftuck L."/>
            <person name="Alexander A."/>
            <person name="An P."/>
            <person name="Anderson E."/>
            <person name="Anderson S."/>
            <person name="Arachi H."/>
            <person name="Azer M."/>
            <person name="Bachantsang P."/>
            <person name="Barry A."/>
            <person name="Bayul T."/>
            <person name="Berlin A."/>
            <person name="Bessette D."/>
            <person name="Bloom T."/>
            <person name="Blye J."/>
            <person name="Boguslavskiy L."/>
            <person name="Bonnet C."/>
            <person name="Boukhgalter B."/>
            <person name="Bourzgui I."/>
            <person name="Brown A."/>
            <person name="Cahill P."/>
            <person name="Channer S."/>
            <person name="Cheshatsang Y."/>
            <person name="Chuda L."/>
            <person name="Citroen M."/>
            <person name="Collymore A."/>
            <person name="Cooke P."/>
            <person name="Costello M."/>
            <person name="D'Aco K."/>
            <person name="Daza R."/>
            <person name="De Haan G."/>
            <person name="DeGray S."/>
            <person name="DeMaso C."/>
            <person name="Dhargay N."/>
            <person name="Dooley K."/>
            <person name="Dooley E."/>
            <person name="Doricent M."/>
            <person name="Dorje P."/>
            <person name="Dorjee K."/>
            <person name="Dupes A."/>
            <person name="Elong R."/>
            <person name="Falk J."/>
            <person name="Farina A."/>
            <person name="Faro S."/>
            <person name="Ferguson D."/>
            <person name="Fisher S."/>
            <person name="Foley C.D."/>
            <person name="Franke A."/>
            <person name="Friedrich D."/>
            <person name="Gadbois L."/>
            <person name="Gearin G."/>
            <person name="Gearin C.R."/>
            <person name="Giannoukos G."/>
            <person name="Goode T."/>
            <person name="Graham J."/>
            <person name="Grandbois E."/>
            <person name="Grewal S."/>
            <person name="Gyaltsen K."/>
            <person name="Hafez N."/>
            <person name="Hagos B."/>
            <person name="Hall J."/>
            <person name="Henson C."/>
            <person name="Hollinger A."/>
            <person name="Honan T."/>
            <person name="Huard M.D."/>
            <person name="Hughes L."/>
            <person name="Hurhula B."/>
            <person name="Husby M.E."/>
            <person name="Kamat A."/>
            <person name="Kanga B."/>
            <person name="Kashin S."/>
            <person name="Khazanovich D."/>
            <person name="Kisner P."/>
            <person name="Lance K."/>
            <person name="Lara M."/>
            <person name="Lee W."/>
            <person name="Lennon N."/>
            <person name="Letendre F."/>
            <person name="LeVine R."/>
            <person name="Lipovsky A."/>
            <person name="Liu X."/>
            <person name="Liu J."/>
            <person name="Liu S."/>
            <person name="Lokyitsang T."/>
            <person name="Lokyitsang Y."/>
            <person name="Lubonja R."/>
            <person name="Lui A."/>
            <person name="MacDonald P."/>
            <person name="Magnisalis V."/>
            <person name="Maru K."/>
            <person name="Matthews C."/>
            <person name="McCusker W."/>
            <person name="McDonough S."/>
            <person name="Mehta T."/>
            <person name="Meldrim J."/>
            <person name="Meneus L."/>
            <person name="Mihai O."/>
            <person name="Mihalev A."/>
            <person name="Mihova T."/>
            <person name="Mittelman R."/>
            <person name="Mlenga V."/>
            <person name="Montmayeur A."/>
            <person name="Mulrain L."/>
            <person name="Navidi A."/>
            <person name="Naylor J."/>
            <person name="Negash T."/>
            <person name="Nguyen T."/>
            <person name="Nguyen N."/>
            <person name="Nicol R."/>
            <person name="Norbu C."/>
            <person name="Norbu N."/>
            <person name="Novod N."/>
            <person name="O'Neill B."/>
            <person name="Osman S."/>
            <person name="Markiewicz E."/>
            <person name="Oyono O.L."/>
            <person name="Patti C."/>
            <person name="Phunkhang P."/>
            <person name="Pierre F."/>
            <person name="Priest M."/>
            <person name="Raghuraman S."/>
            <person name="Rege F."/>
            <person name="Reyes R."/>
            <person name="Rise C."/>
            <person name="Rogov P."/>
            <person name="Ross K."/>
            <person name="Ryan E."/>
            <person name="Settipalli S."/>
            <person name="Shea T."/>
            <person name="Sherpa N."/>
            <person name="Shi L."/>
            <person name="Shih D."/>
            <person name="Sparrow T."/>
            <person name="Spaulding J."/>
            <person name="Stalker J."/>
            <person name="Stange-Thomann N."/>
            <person name="Stavropoulos S."/>
            <person name="Stone C."/>
            <person name="Strader C."/>
            <person name="Tesfaye S."/>
            <person name="Thomson T."/>
            <person name="Thoulutsang Y."/>
            <person name="Thoulutsang D."/>
            <person name="Topham K."/>
            <person name="Topping I."/>
            <person name="Tsamla T."/>
            <person name="Vassiliev H."/>
            <person name="Vo A."/>
            <person name="Wangchuk T."/>
            <person name="Wangdi T."/>
            <person name="Weiand M."/>
            <person name="Wilkinson J."/>
            <person name="Wilson A."/>
            <person name="Yadav S."/>
            <person name="Young G."/>
            <person name="Yu Q."/>
            <person name="Zembek L."/>
            <person name="Zhong D."/>
            <person name="Zimmer A."/>
            <person name="Zwirko Z."/>
            <person name="Jaffe D.B."/>
            <person name="Alvarez P."/>
            <person name="Brockman W."/>
            <person name="Butler J."/>
            <person name="Chin C."/>
            <person name="Gnerre S."/>
            <person name="Grabherr M."/>
            <person name="Kleber M."/>
            <person name="Mauceli E."/>
            <person name="MacCallum I."/>
        </authorList>
    </citation>
    <scope>NUCLEOTIDE SEQUENCE [LARGE SCALE GENOMIC DNA]</scope>
    <source>
        <strain evidence="3">MSH-3 / Tucson 14011-0111.49</strain>
    </source>
</reference>
<organism evidence="3">
    <name type="scientific">Drosophila persimilis</name>
    <name type="common">Fruit fly</name>
    <dbReference type="NCBI Taxonomy" id="7234"/>
    <lineage>
        <taxon>Eukaryota</taxon>
        <taxon>Metazoa</taxon>
        <taxon>Ecdysozoa</taxon>
        <taxon>Arthropoda</taxon>
        <taxon>Hexapoda</taxon>
        <taxon>Insecta</taxon>
        <taxon>Pterygota</taxon>
        <taxon>Neoptera</taxon>
        <taxon>Endopterygota</taxon>
        <taxon>Diptera</taxon>
        <taxon>Brachycera</taxon>
        <taxon>Muscomorpha</taxon>
        <taxon>Ephydroidea</taxon>
        <taxon>Drosophilidae</taxon>
        <taxon>Drosophila</taxon>
        <taxon>Sophophora</taxon>
    </lineage>
</organism>
<feature type="region of interest" description="Disordered" evidence="1">
    <location>
        <begin position="502"/>
        <end position="523"/>
    </location>
</feature>
<feature type="region of interest" description="Disordered" evidence="1">
    <location>
        <begin position="340"/>
        <end position="380"/>
    </location>
</feature>
<protein>
    <submittedName>
        <fullName evidence="2">GL19604</fullName>
    </submittedName>
</protein>
<feature type="region of interest" description="Disordered" evidence="1">
    <location>
        <begin position="64"/>
        <end position="107"/>
    </location>
</feature>
<dbReference type="OrthoDB" id="7883488at2759"/>
<feature type="compositionally biased region" description="Basic and acidic residues" evidence="1">
    <location>
        <begin position="241"/>
        <end position="251"/>
    </location>
</feature>
<name>B4G7C2_DROPE</name>
<sequence>MLINRAVVNRLNSQCGMATGLMCRKKPQVLSDGVVVASIKMQNLGKVRLDSRRSFVTSQMLLEKEHPFVPKKPETKGQTSPEATADTEGTQAPTASDGDGPSDSTTKFSMSRLANSLLSRNQSGQALNIHDLGTANMEFRRSFMTSQKLLEKEFPFVPKKPETKGQTSPEDTADAEGTQAPTASDGDGPSDSTTKFSMSRLANSLLSRNQSGQALNIHDLGTANMEFRRSFMTSQKLLEKEFPFVPKKPETKGQTSPEDTADAEGTQAPTASDGEGPSDSTTKFTSVLDVEANLLKLRNKILVHRATMSRLATSLLSRKQSDLQLRRSFLTSQTLLEKEFPFVPKKPETKGQTSPEDTADAEGTQAPTASDGEGPSDSTTKFTSVLDVEANLLKLRNKILVHRATMSRLATSLLSRKQSDQADLQLRRSFLTSQTLLEKEHPFVPKNPVTTEDAKGQSSPEATADAEGTQAPTASDGDGPSFTSSVVDLDGNPIQPIEIDAWNQDGESDPTVQNSTHVDIGDDDEYNAEMALKVPKTREAEFSYKGITVKLPESASQDMGTYRFRRDTEDLETLADDMRIIKFDKK</sequence>
<feature type="compositionally biased region" description="Basic and acidic residues" evidence="1">
    <location>
        <begin position="153"/>
        <end position="163"/>
    </location>
</feature>
<dbReference type="HOGENOM" id="CLU_465606_0_0_1"/>
<dbReference type="OMA" id="LGTANME"/>
<feature type="region of interest" description="Disordered" evidence="1">
    <location>
        <begin position="241"/>
        <end position="282"/>
    </location>
</feature>
<feature type="compositionally biased region" description="Polar residues" evidence="1">
    <location>
        <begin position="76"/>
        <end position="94"/>
    </location>
</feature>
<evidence type="ECO:0000313" key="3">
    <source>
        <dbReference type="Proteomes" id="UP000008744"/>
    </source>
</evidence>
<dbReference type="EMBL" id="CH479180">
    <property type="protein sequence ID" value="EDW29255.1"/>
    <property type="molecule type" value="Genomic_DNA"/>
</dbReference>
<dbReference type="AlphaFoldDB" id="B4G7C2"/>
<gene>
    <name evidence="2" type="primary">Dper\GL19604</name>
    <name evidence="2" type="ORF">Dper_GL19604</name>
</gene>